<protein>
    <submittedName>
        <fullName evidence="1">Uncharacterized protein</fullName>
    </submittedName>
</protein>
<evidence type="ECO:0000313" key="2">
    <source>
        <dbReference type="Proteomes" id="UP001159363"/>
    </source>
</evidence>
<keyword evidence="2" id="KW-1185">Reference proteome</keyword>
<sequence length="236" mass="27764">MPASHTATHIRHTCFFFNPPKRLAVLEEKVAHRIPRASKKKVTRENKLYVKQWVQHFLKDNELHFWLSFFYRIMPHVDIQFQQAQSCQTDSLSIKNGMECFVQAVQSVRDCIETIYSDLKVDQMTKCTKGCRREELSTAAKEVCRIMITHTRDRFETSEHYNAAKLIDGGKFAAYSSRFPDKLLDISATTYPVLNKERLKIKFSVLYERQNFQQIHSTLQLSKFIMNKTIKDTFQE</sequence>
<reference evidence="1 2" key="1">
    <citation type="submission" date="2023-02" db="EMBL/GenBank/DDBJ databases">
        <title>LHISI_Scaffold_Assembly.</title>
        <authorList>
            <person name="Stuart O.P."/>
            <person name="Cleave R."/>
            <person name="Magrath M.J.L."/>
            <person name="Mikheyev A.S."/>
        </authorList>
    </citation>
    <scope>NUCLEOTIDE SEQUENCE [LARGE SCALE GENOMIC DNA]</scope>
    <source>
        <strain evidence="1">Daus_M_001</strain>
        <tissue evidence="1">Leg muscle</tissue>
    </source>
</reference>
<comment type="caution">
    <text evidence="1">The sequence shown here is derived from an EMBL/GenBank/DDBJ whole genome shotgun (WGS) entry which is preliminary data.</text>
</comment>
<evidence type="ECO:0000313" key="1">
    <source>
        <dbReference type="EMBL" id="KAJ8886510.1"/>
    </source>
</evidence>
<feature type="non-terminal residue" evidence="1">
    <location>
        <position position="236"/>
    </location>
</feature>
<gene>
    <name evidence="1" type="ORF">PR048_012721</name>
</gene>
<accession>A0ABQ9HQS8</accession>
<proteinExistence type="predicted"/>
<name>A0ABQ9HQS8_9NEOP</name>
<dbReference type="EMBL" id="JARBHB010000004">
    <property type="protein sequence ID" value="KAJ8886510.1"/>
    <property type="molecule type" value="Genomic_DNA"/>
</dbReference>
<organism evidence="1 2">
    <name type="scientific">Dryococelus australis</name>
    <dbReference type="NCBI Taxonomy" id="614101"/>
    <lineage>
        <taxon>Eukaryota</taxon>
        <taxon>Metazoa</taxon>
        <taxon>Ecdysozoa</taxon>
        <taxon>Arthropoda</taxon>
        <taxon>Hexapoda</taxon>
        <taxon>Insecta</taxon>
        <taxon>Pterygota</taxon>
        <taxon>Neoptera</taxon>
        <taxon>Polyneoptera</taxon>
        <taxon>Phasmatodea</taxon>
        <taxon>Verophasmatodea</taxon>
        <taxon>Anareolatae</taxon>
        <taxon>Phasmatidae</taxon>
        <taxon>Eurycanthinae</taxon>
        <taxon>Dryococelus</taxon>
    </lineage>
</organism>
<dbReference type="Proteomes" id="UP001159363">
    <property type="component" value="Chromosome X"/>
</dbReference>